<reference evidence="1" key="1">
    <citation type="submission" date="2014-09" db="EMBL/GenBank/DDBJ databases">
        <authorList>
            <person name="Magalhaes I.L.F."/>
            <person name="Oliveira U."/>
            <person name="Santos F.R."/>
            <person name="Vidigal T.H.D.A."/>
            <person name="Brescovit A.D."/>
            <person name="Santos A.J."/>
        </authorList>
    </citation>
    <scope>NUCLEOTIDE SEQUENCE</scope>
    <source>
        <tissue evidence="1">Shoot tissue taken approximately 20 cm above the soil surface</tissue>
    </source>
</reference>
<organism evidence="1">
    <name type="scientific">Arundo donax</name>
    <name type="common">Giant reed</name>
    <name type="synonym">Donax arundinaceus</name>
    <dbReference type="NCBI Taxonomy" id="35708"/>
    <lineage>
        <taxon>Eukaryota</taxon>
        <taxon>Viridiplantae</taxon>
        <taxon>Streptophyta</taxon>
        <taxon>Embryophyta</taxon>
        <taxon>Tracheophyta</taxon>
        <taxon>Spermatophyta</taxon>
        <taxon>Magnoliopsida</taxon>
        <taxon>Liliopsida</taxon>
        <taxon>Poales</taxon>
        <taxon>Poaceae</taxon>
        <taxon>PACMAD clade</taxon>
        <taxon>Arundinoideae</taxon>
        <taxon>Arundineae</taxon>
        <taxon>Arundo</taxon>
    </lineage>
</organism>
<name>A0A0A8ZBY6_ARUDO</name>
<accession>A0A0A8ZBY6</accession>
<reference evidence="1" key="2">
    <citation type="journal article" date="2015" name="Data Brief">
        <title>Shoot transcriptome of the giant reed, Arundo donax.</title>
        <authorList>
            <person name="Barrero R.A."/>
            <person name="Guerrero F.D."/>
            <person name="Moolhuijzen P."/>
            <person name="Goolsby J.A."/>
            <person name="Tidwell J."/>
            <person name="Bellgard S.E."/>
            <person name="Bellgard M.I."/>
        </authorList>
    </citation>
    <scope>NUCLEOTIDE SEQUENCE</scope>
    <source>
        <tissue evidence="1">Shoot tissue taken approximately 20 cm above the soil surface</tissue>
    </source>
</reference>
<dbReference type="AlphaFoldDB" id="A0A0A8ZBY6"/>
<sequence>MSNIHQLIKFEWKSSCRLFSRY</sequence>
<protein>
    <submittedName>
        <fullName evidence="1">Uncharacterized protein</fullName>
    </submittedName>
</protein>
<evidence type="ECO:0000313" key="1">
    <source>
        <dbReference type="EMBL" id="JAD35163.1"/>
    </source>
</evidence>
<dbReference type="EMBL" id="GBRH01262732">
    <property type="protein sequence ID" value="JAD35163.1"/>
    <property type="molecule type" value="Transcribed_RNA"/>
</dbReference>
<proteinExistence type="predicted"/>